<dbReference type="EMBL" id="BAAAQY010000001">
    <property type="protein sequence ID" value="GAA2224412.1"/>
    <property type="molecule type" value="Genomic_DNA"/>
</dbReference>
<keyword evidence="6 8" id="KW-0472">Membrane</keyword>
<dbReference type="SUPFAM" id="SSF103481">
    <property type="entry name" value="Multidrug resistance efflux transporter EmrE"/>
    <property type="match status" value="1"/>
</dbReference>
<gene>
    <name evidence="9" type="ORF">GCM10009851_04800</name>
</gene>
<evidence type="ECO:0000256" key="7">
    <source>
        <dbReference type="RuleBase" id="RU003942"/>
    </source>
</evidence>
<keyword evidence="5 8" id="KW-1133">Transmembrane helix</keyword>
<sequence length="91" mass="9348">MGGTLSLRMATHGRAIWYLPVGVGYVAAFTSLALCLGQGVPLGVAYGIWSAVGVALTAIAGRVLFKEPLTWLMGLGIVLIAGGVLLIELGH</sequence>
<dbReference type="InterPro" id="IPR000390">
    <property type="entry name" value="Small_drug/metabolite_transptr"/>
</dbReference>
<name>A0ABN3D953_9MICO</name>
<keyword evidence="4 7" id="KW-0812">Transmembrane</keyword>
<dbReference type="Proteomes" id="UP001500929">
    <property type="component" value="Unassembled WGS sequence"/>
</dbReference>
<evidence type="ECO:0000256" key="3">
    <source>
        <dbReference type="ARBA" id="ARBA00022475"/>
    </source>
</evidence>
<feature type="transmembrane region" description="Helical" evidence="8">
    <location>
        <begin position="43"/>
        <end position="65"/>
    </location>
</feature>
<dbReference type="InterPro" id="IPR037185">
    <property type="entry name" value="EmrE-like"/>
</dbReference>
<reference evidence="9 10" key="1">
    <citation type="journal article" date="2019" name="Int. J. Syst. Evol. Microbiol.">
        <title>The Global Catalogue of Microorganisms (GCM) 10K type strain sequencing project: providing services to taxonomists for standard genome sequencing and annotation.</title>
        <authorList>
            <consortium name="The Broad Institute Genomics Platform"/>
            <consortium name="The Broad Institute Genome Sequencing Center for Infectious Disease"/>
            <person name="Wu L."/>
            <person name="Ma J."/>
        </authorList>
    </citation>
    <scope>NUCLEOTIDE SEQUENCE [LARGE SCALE GENOMIC DNA]</scope>
    <source>
        <strain evidence="9 10">JCM 16117</strain>
    </source>
</reference>
<evidence type="ECO:0000256" key="4">
    <source>
        <dbReference type="ARBA" id="ARBA00022692"/>
    </source>
</evidence>
<dbReference type="PANTHER" id="PTHR30561:SF1">
    <property type="entry name" value="MULTIDRUG TRANSPORTER EMRE"/>
    <property type="match status" value="1"/>
</dbReference>
<evidence type="ECO:0000256" key="5">
    <source>
        <dbReference type="ARBA" id="ARBA00022989"/>
    </source>
</evidence>
<keyword evidence="3" id="KW-1003">Cell membrane</keyword>
<evidence type="ECO:0000256" key="1">
    <source>
        <dbReference type="ARBA" id="ARBA00004651"/>
    </source>
</evidence>
<feature type="transmembrane region" description="Helical" evidence="8">
    <location>
        <begin position="15"/>
        <end position="36"/>
    </location>
</feature>
<comment type="caution">
    <text evidence="9">The sequence shown here is derived from an EMBL/GenBank/DDBJ whole genome shotgun (WGS) entry which is preliminary data.</text>
</comment>
<protein>
    <submittedName>
        <fullName evidence="9">SMR family transporter</fullName>
    </submittedName>
</protein>
<keyword evidence="10" id="KW-1185">Reference proteome</keyword>
<dbReference type="Gene3D" id="1.10.3730.20">
    <property type="match status" value="1"/>
</dbReference>
<dbReference type="InterPro" id="IPR045324">
    <property type="entry name" value="Small_multidrug_res"/>
</dbReference>
<evidence type="ECO:0000256" key="6">
    <source>
        <dbReference type="ARBA" id="ARBA00023136"/>
    </source>
</evidence>
<evidence type="ECO:0000313" key="9">
    <source>
        <dbReference type="EMBL" id="GAA2224412.1"/>
    </source>
</evidence>
<organism evidence="9 10">
    <name type="scientific">Herbiconiux moechotypicola</name>
    <dbReference type="NCBI Taxonomy" id="637393"/>
    <lineage>
        <taxon>Bacteria</taxon>
        <taxon>Bacillati</taxon>
        <taxon>Actinomycetota</taxon>
        <taxon>Actinomycetes</taxon>
        <taxon>Micrococcales</taxon>
        <taxon>Microbacteriaceae</taxon>
        <taxon>Herbiconiux</taxon>
    </lineage>
</organism>
<keyword evidence="2" id="KW-0813">Transport</keyword>
<dbReference type="Pfam" id="PF00893">
    <property type="entry name" value="Multi_Drug_Res"/>
    <property type="match status" value="1"/>
</dbReference>
<evidence type="ECO:0000256" key="2">
    <source>
        <dbReference type="ARBA" id="ARBA00022448"/>
    </source>
</evidence>
<evidence type="ECO:0000313" key="10">
    <source>
        <dbReference type="Proteomes" id="UP001500929"/>
    </source>
</evidence>
<comment type="similarity">
    <text evidence="7">Belongs to the drug/metabolite transporter (DMT) superfamily. Small multidrug resistance (SMR) (TC 2.A.7.1) family.</text>
</comment>
<accession>A0ABN3D953</accession>
<feature type="transmembrane region" description="Helical" evidence="8">
    <location>
        <begin position="71"/>
        <end position="89"/>
    </location>
</feature>
<evidence type="ECO:0000256" key="8">
    <source>
        <dbReference type="SAM" id="Phobius"/>
    </source>
</evidence>
<dbReference type="PANTHER" id="PTHR30561">
    <property type="entry name" value="SMR FAMILY PROTON-DEPENDENT DRUG EFFLUX TRANSPORTER SUGE"/>
    <property type="match status" value="1"/>
</dbReference>
<proteinExistence type="inferred from homology"/>
<comment type="subcellular location">
    <subcellularLocation>
        <location evidence="1 7">Cell membrane</location>
        <topology evidence="1 7">Multi-pass membrane protein</topology>
    </subcellularLocation>
</comment>